<protein>
    <recommendedName>
        <fullName evidence="3">WXG100 family type VII secretion target</fullName>
    </recommendedName>
</protein>
<gene>
    <name evidence="1" type="ORF">IU459_02490</name>
</gene>
<evidence type="ECO:0000313" key="2">
    <source>
        <dbReference type="Proteomes" id="UP000702209"/>
    </source>
</evidence>
<keyword evidence="2" id="KW-1185">Reference proteome</keyword>
<organism evidence="1 2">
    <name type="scientific">Nocardia amamiensis</name>
    <dbReference type="NCBI Taxonomy" id="404578"/>
    <lineage>
        <taxon>Bacteria</taxon>
        <taxon>Bacillati</taxon>
        <taxon>Actinomycetota</taxon>
        <taxon>Actinomycetes</taxon>
        <taxon>Mycobacteriales</taxon>
        <taxon>Nocardiaceae</taxon>
        <taxon>Nocardia</taxon>
    </lineage>
</organism>
<evidence type="ECO:0000313" key="1">
    <source>
        <dbReference type="EMBL" id="MBF6296408.1"/>
    </source>
</evidence>
<dbReference type="EMBL" id="JADLQX010000002">
    <property type="protein sequence ID" value="MBF6296408.1"/>
    <property type="molecule type" value="Genomic_DNA"/>
</dbReference>
<evidence type="ECO:0008006" key="3">
    <source>
        <dbReference type="Google" id="ProtNLM"/>
    </source>
</evidence>
<accession>A0ABS0CIG4</accession>
<reference evidence="1 2" key="1">
    <citation type="submission" date="2020-10" db="EMBL/GenBank/DDBJ databases">
        <title>Identification of Nocardia species via Next-generation sequencing and recognition of intraspecies genetic diversity.</title>
        <authorList>
            <person name="Li P."/>
            <person name="Li P."/>
            <person name="Lu B."/>
        </authorList>
    </citation>
    <scope>NUCLEOTIDE SEQUENCE [LARGE SCALE GENOMIC DNA]</scope>
    <source>
        <strain evidence="1 2">BJ06-0157</strain>
    </source>
</reference>
<proteinExistence type="predicted"/>
<name>A0ABS0CIG4_9NOCA</name>
<comment type="caution">
    <text evidence="1">The sequence shown here is derived from an EMBL/GenBank/DDBJ whole genome shotgun (WGS) entry which is preliminary data.</text>
</comment>
<sequence length="93" mass="9997">MGVTPDQVTNISATWRREGDEIGKLPWSAMTEATGEGSDILAVVRGMADPAQQAMTSIATRFTTLADLLDKYSANIQDKDAEIATEIGKLSPR</sequence>
<dbReference type="Proteomes" id="UP000702209">
    <property type="component" value="Unassembled WGS sequence"/>
</dbReference>